<organism evidence="9 10">
    <name type="scientific">Gemmata obscuriglobus</name>
    <dbReference type="NCBI Taxonomy" id="114"/>
    <lineage>
        <taxon>Bacteria</taxon>
        <taxon>Pseudomonadati</taxon>
        <taxon>Planctomycetota</taxon>
        <taxon>Planctomycetia</taxon>
        <taxon>Gemmatales</taxon>
        <taxon>Gemmataceae</taxon>
        <taxon>Gemmata</taxon>
    </lineage>
</organism>
<keyword evidence="10" id="KW-1185">Reference proteome</keyword>
<gene>
    <name evidence="9" type="ORF">C1280_33040</name>
</gene>
<accession>A0A2Z3HA88</accession>
<dbReference type="InterPro" id="IPR050556">
    <property type="entry name" value="Type_II_TA_system_RNase"/>
</dbReference>
<dbReference type="Pfam" id="PF01850">
    <property type="entry name" value="PIN"/>
    <property type="match status" value="1"/>
</dbReference>
<keyword evidence="6" id="KW-0460">Magnesium</keyword>
<dbReference type="RefSeq" id="WP_010044263.1">
    <property type="nucleotide sequence ID" value="NZ_CP025958.1"/>
</dbReference>
<keyword evidence="5" id="KW-0378">Hydrolase</keyword>
<dbReference type="GO" id="GO:0004518">
    <property type="term" value="F:nuclease activity"/>
    <property type="evidence" value="ECO:0007669"/>
    <property type="project" value="UniProtKB-KW"/>
</dbReference>
<dbReference type="GO" id="GO:0046872">
    <property type="term" value="F:metal ion binding"/>
    <property type="evidence" value="ECO:0007669"/>
    <property type="project" value="UniProtKB-KW"/>
</dbReference>
<dbReference type="Gene3D" id="3.40.50.1010">
    <property type="entry name" value="5'-nuclease"/>
    <property type="match status" value="1"/>
</dbReference>
<dbReference type="KEGG" id="gog:C1280_33040"/>
<evidence type="ECO:0000256" key="2">
    <source>
        <dbReference type="ARBA" id="ARBA00022649"/>
    </source>
</evidence>
<feature type="domain" description="PIN" evidence="8">
    <location>
        <begin position="4"/>
        <end position="125"/>
    </location>
</feature>
<name>A0A2Z3HA88_9BACT</name>
<dbReference type="PANTHER" id="PTHR33653:SF1">
    <property type="entry name" value="RIBONUCLEASE VAPC2"/>
    <property type="match status" value="1"/>
</dbReference>
<evidence type="ECO:0000256" key="6">
    <source>
        <dbReference type="ARBA" id="ARBA00022842"/>
    </source>
</evidence>
<dbReference type="PANTHER" id="PTHR33653">
    <property type="entry name" value="RIBONUCLEASE VAPC2"/>
    <property type="match status" value="1"/>
</dbReference>
<evidence type="ECO:0000313" key="10">
    <source>
        <dbReference type="Proteomes" id="UP000245802"/>
    </source>
</evidence>
<keyword evidence="3" id="KW-0540">Nuclease</keyword>
<dbReference type="InterPro" id="IPR029060">
    <property type="entry name" value="PIN-like_dom_sf"/>
</dbReference>
<keyword evidence="2" id="KW-1277">Toxin-antitoxin system</keyword>
<dbReference type="GO" id="GO:0016787">
    <property type="term" value="F:hydrolase activity"/>
    <property type="evidence" value="ECO:0007669"/>
    <property type="project" value="UniProtKB-KW"/>
</dbReference>
<dbReference type="Proteomes" id="UP000245802">
    <property type="component" value="Chromosome"/>
</dbReference>
<comment type="similarity">
    <text evidence="7">Belongs to the PINc/VapC protein family.</text>
</comment>
<sequence length="140" mass="15408">MVFVLDTDITTLAFQNNERVTAQLAARSKEEVAISYATWLEIMRGRIESVIKAATGVELLRAVTRLADSEQFLAPFAMLPIDEAVADRFDQLRALKKLNKMDRGDVLQAAIALANAATLVTRNTKDYAAVPGLKLDNWAA</sequence>
<evidence type="ECO:0000256" key="4">
    <source>
        <dbReference type="ARBA" id="ARBA00022723"/>
    </source>
</evidence>
<evidence type="ECO:0000313" key="9">
    <source>
        <dbReference type="EMBL" id="AWM41352.1"/>
    </source>
</evidence>
<evidence type="ECO:0000256" key="3">
    <source>
        <dbReference type="ARBA" id="ARBA00022722"/>
    </source>
</evidence>
<evidence type="ECO:0000256" key="7">
    <source>
        <dbReference type="ARBA" id="ARBA00038093"/>
    </source>
</evidence>
<keyword evidence="4" id="KW-0479">Metal-binding</keyword>
<reference evidence="9 10" key="1">
    <citation type="submission" date="2018-01" db="EMBL/GenBank/DDBJ databases">
        <title>G. obscuriglobus.</title>
        <authorList>
            <person name="Franke J."/>
            <person name="Blomberg W."/>
            <person name="Selmecki A."/>
        </authorList>
    </citation>
    <scope>NUCLEOTIDE SEQUENCE [LARGE SCALE GENOMIC DNA]</scope>
    <source>
        <strain evidence="9 10">DSM 5831</strain>
    </source>
</reference>
<comment type="cofactor">
    <cofactor evidence="1">
        <name>Mg(2+)</name>
        <dbReference type="ChEBI" id="CHEBI:18420"/>
    </cofactor>
</comment>
<protein>
    <submittedName>
        <fullName evidence="9">PIN domain-containing protein</fullName>
    </submittedName>
</protein>
<dbReference type="OrthoDB" id="287714at2"/>
<dbReference type="SUPFAM" id="SSF88723">
    <property type="entry name" value="PIN domain-like"/>
    <property type="match status" value="1"/>
</dbReference>
<evidence type="ECO:0000259" key="8">
    <source>
        <dbReference type="Pfam" id="PF01850"/>
    </source>
</evidence>
<proteinExistence type="inferred from homology"/>
<dbReference type="AlphaFoldDB" id="A0A2Z3HA88"/>
<dbReference type="CDD" id="cd09881">
    <property type="entry name" value="PIN_VapC4-5_FitB-like"/>
    <property type="match status" value="1"/>
</dbReference>
<dbReference type="EMBL" id="CP025958">
    <property type="protein sequence ID" value="AWM41352.1"/>
    <property type="molecule type" value="Genomic_DNA"/>
</dbReference>
<dbReference type="InterPro" id="IPR002716">
    <property type="entry name" value="PIN_dom"/>
</dbReference>
<evidence type="ECO:0000256" key="1">
    <source>
        <dbReference type="ARBA" id="ARBA00001946"/>
    </source>
</evidence>
<evidence type="ECO:0000256" key="5">
    <source>
        <dbReference type="ARBA" id="ARBA00022801"/>
    </source>
</evidence>